<evidence type="ECO:0000256" key="1">
    <source>
        <dbReference type="SAM" id="MobiDB-lite"/>
    </source>
</evidence>
<sequence length="160" mass="17479">RGSKYKMANSAALLHSLLSTAWTPRRRLDRASATRLAPSPGPPCRSRRPTRSVRSMASSTTAARADAAAPGLKEGIAGLYDESSGLWESIWGEHMHHGFYDSGEAASMSDHRRAQIRMIEEALAFAAVPGKQRPVRTLRSCRNSHQGRAICLVQPCRPNS</sequence>
<reference evidence="3" key="2">
    <citation type="journal article" date="2017" name="Nat. Plants">
        <title>The Aegilops tauschii genome reveals multiple impacts of transposons.</title>
        <authorList>
            <person name="Zhao G."/>
            <person name="Zou C."/>
            <person name="Li K."/>
            <person name="Wang K."/>
            <person name="Li T."/>
            <person name="Gao L."/>
            <person name="Zhang X."/>
            <person name="Wang H."/>
            <person name="Yang Z."/>
            <person name="Liu X."/>
            <person name="Jiang W."/>
            <person name="Mao L."/>
            <person name="Kong X."/>
            <person name="Jiao Y."/>
            <person name="Jia J."/>
        </authorList>
    </citation>
    <scope>NUCLEOTIDE SEQUENCE [LARGE SCALE GENOMIC DNA]</scope>
    <source>
        <strain evidence="3">cv. AL8/78</strain>
    </source>
</reference>
<reference evidence="2" key="5">
    <citation type="journal article" date="2021" name="G3 (Bethesda)">
        <title>Aegilops tauschii genome assembly Aet v5.0 features greater sequence contiguity and improved annotation.</title>
        <authorList>
            <person name="Wang L."/>
            <person name="Zhu T."/>
            <person name="Rodriguez J.C."/>
            <person name="Deal K.R."/>
            <person name="Dubcovsky J."/>
            <person name="McGuire P.E."/>
            <person name="Lux T."/>
            <person name="Spannagl M."/>
            <person name="Mayer K.F.X."/>
            <person name="Baldrich P."/>
            <person name="Meyers B.C."/>
            <person name="Huo N."/>
            <person name="Gu Y.Q."/>
            <person name="Zhou H."/>
            <person name="Devos K.M."/>
            <person name="Bennetzen J.L."/>
            <person name="Unver T."/>
            <person name="Budak H."/>
            <person name="Gulick P.J."/>
            <person name="Galiba G."/>
            <person name="Kalapos B."/>
            <person name="Nelson D.R."/>
            <person name="Li P."/>
            <person name="You F.M."/>
            <person name="Luo M.C."/>
            <person name="Dvorak J."/>
        </authorList>
    </citation>
    <scope>NUCLEOTIDE SEQUENCE [LARGE SCALE GENOMIC DNA]</scope>
    <source>
        <strain evidence="2">cv. AL8/78</strain>
    </source>
</reference>
<dbReference type="Gramene" id="AET6Gv20686300.2">
    <property type="protein sequence ID" value="AET6Gv20686300.2"/>
    <property type="gene ID" value="AET6Gv20686300"/>
</dbReference>
<dbReference type="Proteomes" id="UP000015105">
    <property type="component" value="Chromosome 6D"/>
</dbReference>
<name>A0A453PCD6_AEGTS</name>
<feature type="compositionally biased region" description="Low complexity" evidence="1">
    <location>
        <begin position="52"/>
        <end position="68"/>
    </location>
</feature>
<organism evidence="2 3">
    <name type="scientific">Aegilops tauschii subsp. strangulata</name>
    <name type="common">Goatgrass</name>
    <dbReference type="NCBI Taxonomy" id="200361"/>
    <lineage>
        <taxon>Eukaryota</taxon>
        <taxon>Viridiplantae</taxon>
        <taxon>Streptophyta</taxon>
        <taxon>Embryophyta</taxon>
        <taxon>Tracheophyta</taxon>
        <taxon>Spermatophyta</taxon>
        <taxon>Magnoliopsida</taxon>
        <taxon>Liliopsida</taxon>
        <taxon>Poales</taxon>
        <taxon>Poaceae</taxon>
        <taxon>BOP clade</taxon>
        <taxon>Pooideae</taxon>
        <taxon>Triticodae</taxon>
        <taxon>Triticeae</taxon>
        <taxon>Triticinae</taxon>
        <taxon>Aegilops</taxon>
    </lineage>
</organism>
<keyword evidence="3" id="KW-1185">Reference proteome</keyword>
<reference evidence="2" key="4">
    <citation type="submission" date="2019-03" db="UniProtKB">
        <authorList>
            <consortium name="EnsemblPlants"/>
        </authorList>
    </citation>
    <scope>IDENTIFICATION</scope>
</reference>
<evidence type="ECO:0000313" key="3">
    <source>
        <dbReference type="Proteomes" id="UP000015105"/>
    </source>
</evidence>
<proteinExistence type="predicted"/>
<feature type="region of interest" description="Disordered" evidence="1">
    <location>
        <begin position="31"/>
        <end position="68"/>
    </location>
</feature>
<accession>A0A453PCD6</accession>
<evidence type="ECO:0000313" key="2">
    <source>
        <dbReference type="EnsemblPlants" id="AET6Gv20686300.2"/>
    </source>
</evidence>
<reference evidence="3" key="1">
    <citation type="journal article" date="2014" name="Science">
        <title>Ancient hybridizations among the ancestral genomes of bread wheat.</title>
        <authorList>
            <consortium name="International Wheat Genome Sequencing Consortium,"/>
            <person name="Marcussen T."/>
            <person name="Sandve S.R."/>
            <person name="Heier L."/>
            <person name="Spannagl M."/>
            <person name="Pfeifer M."/>
            <person name="Jakobsen K.S."/>
            <person name="Wulff B.B."/>
            <person name="Steuernagel B."/>
            <person name="Mayer K.F."/>
            <person name="Olsen O.A."/>
        </authorList>
    </citation>
    <scope>NUCLEOTIDE SEQUENCE [LARGE SCALE GENOMIC DNA]</scope>
    <source>
        <strain evidence="3">cv. AL8/78</strain>
    </source>
</reference>
<protein>
    <submittedName>
        <fullName evidence="2">Uncharacterized protein</fullName>
    </submittedName>
</protein>
<reference evidence="2" key="3">
    <citation type="journal article" date="2017" name="Nature">
        <title>Genome sequence of the progenitor of the wheat D genome Aegilops tauschii.</title>
        <authorList>
            <person name="Luo M.C."/>
            <person name="Gu Y.Q."/>
            <person name="Puiu D."/>
            <person name="Wang H."/>
            <person name="Twardziok S.O."/>
            <person name="Deal K.R."/>
            <person name="Huo N."/>
            <person name="Zhu T."/>
            <person name="Wang L."/>
            <person name="Wang Y."/>
            <person name="McGuire P.E."/>
            <person name="Liu S."/>
            <person name="Long H."/>
            <person name="Ramasamy R.K."/>
            <person name="Rodriguez J.C."/>
            <person name="Van S.L."/>
            <person name="Yuan L."/>
            <person name="Wang Z."/>
            <person name="Xia Z."/>
            <person name="Xiao L."/>
            <person name="Anderson O.D."/>
            <person name="Ouyang S."/>
            <person name="Liang Y."/>
            <person name="Zimin A.V."/>
            <person name="Pertea G."/>
            <person name="Qi P."/>
            <person name="Bennetzen J.L."/>
            <person name="Dai X."/>
            <person name="Dawson M.W."/>
            <person name="Muller H.G."/>
            <person name="Kugler K."/>
            <person name="Rivarola-Duarte L."/>
            <person name="Spannagl M."/>
            <person name="Mayer K.F.X."/>
            <person name="Lu F.H."/>
            <person name="Bevan M.W."/>
            <person name="Leroy P."/>
            <person name="Li P."/>
            <person name="You F.M."/>
            <person name="Sun Q."/>
            <person name="Liu Z."/>
            <person name="Lyons E."/>
            <person name="Wicker T."/>
            <person name="Salzberg S.L."/>
            <person name="Devos K.M."/>
            <person name="Dvorak J."/>
        </authorList>
    </citation>
    <scope>NUCLEOTIDE SEQUENCE [LARGE SCALE GENOMIC DNA]</scope>
    <source>
        <strain evidence="2">cv. AL8/78</strain>
    </source>
</reference>
<dbReference type="EnsemblPlants" id="AET6Gv20686300.2">
    <property type="protein sequence ID" value="AET6Gv20686300.2"/>
    <property type="gene ID" value="AET6Gv20686300"/>
</dbReference>
<dbReference type="AlphaFoldDB" id="A0A453PCD6"/>